<keyword evidence="1" id="KW-0732">Signal</keyword>
<evidence type="ECO:0000313" key="2">
    <source>
        <dbReference type="EMBL" id="CAF2740193.1"/>
    </source>
</evidence>
<keyword evidence="3" id="KW-1185">Reference proteome</keyword>
<evidence type="ECO:0000313" key="3">
    <source>
        <dbReference type="Proteomes" id="UP000675881"/>
    </source>
</evidence>
<feature type="signal peptide" evidence="1">
    <location>
        <begin position="1"/>
        <end position="20"/>
    </location>
</feature>
<dbReference type="Proteomes" id="UP000675881">
    <property type="component" value="Unassembled WGS sequence"/>
</dbReference>
<feature type="chain" id="PRO_5032944092" evidence="1">
    <location>
        <begin position="21"/>
        <end position="149"/>
    </location>
</feature>
<comment type="caution">
    <text evidence="2">The sequence shown here is derived from an EMBL/GenBank/DDBJ whole genome shotgun (WGS) entry which is preliminary data.</text>
</comment>
<sequence>MEYVKKSLARLLLMVVGVSGERGVVVPEHVAMGHKQGAGTATILNLLEADLRVKDEMLKTHTCLQSYCAIDGGLSEWTIWSPCTAKCLGDRGDRTSNKKNFVLEIFQSKKMIHLPFALILVKNKEKIYKNLSSYSICNFIVVIPFISES</sequence>
<gene>
    <name evidence="2" type="ORF">LSAA_3</name>
</gene>
<name>A0A817F9D1_LEPSM</name>
<accession>A0A817F9D1</accession>
<reference evidence="2" key="1">
    <citation type="submission" date="2021-02" db="EMBL/GenBank/DDBJ databases">
        <authorList>
            <person name="Bekaert M."/>
        </authorList>
    </citation>
    <scope>NUCLEOTIDE SEQUENCE</scope>
    <source>
        <strain evidence="2">IoA-00</strain>
    </source>
</reference>
<organism evidence="2 3">
    <name type="scientific">Lepeophtheirus salmonis</name>
    <name type="common">Salmon louse</name>
    <name type="synonym">Caligus salmonis</name>
    <dbReference type="NCBI Taxonomy" id="72036"/>
    <lineage>
        <taxon>Eukaryota</taxon>
        <taxon>Metazoa</taxon>
        <taxon>Ecdysozoa</taxon>
        <taxon>Arthropoda</taxon>
        <taxon>Crustacea</taxon>
        <taxon>Multicrustacea</taxon>
        <taxon>Hexanauplia</taxon>
        <taxon>Copepoda</taxon>
        <taxon>Siphonostomatoida</taxon>
        <taxon>Caligidae</taxon>
        <taxon>Lepeophtheirus</taxon>
    </lineage>
</organism>
<protein>
    <submittedName>
        <fullName evidence="2">(salmon louse) hypothetical protein</fullName>
    </submittedName>
</protein>
<dbReference type="EMBL" id="CAJNVT010000001">
    <property type="protein sequence ID" value="CAF2740193.1"/>
    <property type="molecule type" value="Genomic_DNA"/>
</dbReference>
<evidence type="ECO:0000256" key="1">
    <source>
        <dbReference type="SAM" id="SignalP"/>
    </source>
</evidence>
<dbReference type="AlphaFoldDB" id="A0A817F9D1"/>
<proteinExistence type="predicted"/>